<proteinExistence type="predicted"/>
<feature type="region of interest" description="Disordered" evidence="1">
    <location>
        <begin position="202"/>
        <end position="275"/>
    </location>
</feature>
<dbReference type="AlphaFoldDB" id="A0A7S1ML43"/>
<sequence length="275" mass="28366">MPWGAYVNKVDREAFLAQKPALNLAKALVIEPRPMEFKSGKFGWQASKPNQKVLVALGKETVEAQIMVSSKADILGKTELTANKFLAASPSLDIAGIWEAAEVRQFSTSSIGWHVHRKQTVKVAGEELHVMVNFEAVLKGTKTNKEPAAADAAGGPAKEPAAAAADIVTGGPAAEPAADDPAAGAAAGAAAGKPVLMSDEVLVSDEEAEDDEPLVRSPSPAKRARDSEDEEDQPLVAPAPAAPAAAKRPKVASPQQLQLPGVGRSAAPAAPGAKA</sequence>
<evidence type="ECO:0000313" key="2">
    <source>
        <dbReference type="EMBL" id="CAD9134322.1"/>
    </source>
</evidence>
<reference evidence="2" key="1">
    <citation type="submission" date="2021-01" db="EMBL/GenBank/DDBJ databases">
        <authorList>
            <person name="Corre E."/>
            <person name="Pelletier E."/>
            <person name="Niang G."/>
            <person name="Scheremetjew M."/>
            <person name="Finn R."/>
            <person name="Kale V."/>
            <person name="Holt S."/>
            <person name="Cochrane G."/>
            <person name="Meng A."/>
            <person name="Brown T."/>
            <person name="Cohen L."/>
        </authorList>
    </citation>
    <scope>NUCLEOTIDE SEQUENCE</scope>
    <source>
        <strain evidence="2">OF101</strain>
    </source>
</reference>
<feature type="compositionally biased region" description="Acidic residues" evidence="1">
    <location>
        <begin position="202"/>
        <end position="212"/>
    </location>
</feature>
<dbReference type="EMBL" id="HBGE01039332">
    <property type="protein sequence ID" value="CAD9134322.1"/>
    <property type="molecule type" value="Transcribed_RNA"/>
</dbReference>
<evidence type="ECO:0000256" key="1">
    <source>
        <dbReference type="SAM" id="MobiDB-lite"/>
    </source>
</evidence>
<name>A0A7S1ML43_ALECA</name>
<feature type="compositionally biased region" description="Low complexity" evidence="1">
    <location>
        <begin position="260"/>
        <end position="275"/>
    </location>
</feature>
<organism evidence="2">
    <name type="scientific">Alexandrium catenella</name>
    <name type="common">Red tide dinoflagellate</name>
    <name type="synonym">Gonyaulax catenella</name>
    <dbReference type="NCBI Taxonomy" id="2925"/>
    <lineage>
        <taxon>Eukaryota</taxon>
        <taxon>Sar</taxon>
        <taxon>Alveolata</taxon>
        <taxon>Dinophyceae</taxon>
        <taxon>Gonyaulacales</taxon>
        <taxon>Pyrocystaceae</taxon>
        <taxon>Alexandrium</taxon>
    </lineage>
</organism>
<accession>A0A7S1ML43</accession>
<gene>
    <name evidence="2" type="ORF">ACAT0790_LOCUS23717</name>
</gene>
<protein>
    <submittedName>
        <fullName evidence="2">Uncharacterized protein</fullName>
    </submittedName>
</protein>